<dbReference type="EMBL" id="JAAVMX010000005">
    <property type="protein sequence ID" value="KAF4508023.1"/>
    <property type="molecule type" value="Genomic_DNA"/>
</dbReference>
<name>A0A8H4LYP0_9HYPO</name>
<evidence type="ECO:0000313" key="2">
    <source>
        <dbReference type="EMBL" id="KAF4508023.1"/>
    </source>
</evidence>
<dbReference type="AlphaFoldDB" id="A0A8H4LYP0"/>
<feature type="region of interest" description="Disordered" evidence="1">
    <location>
        <begin position="94"/>
        <end position="115"/>
    </location>
</feature>
<dbReference type="Proteomes" id="UP000557566">
    <property type="component" value="Unassembled WGS sequence"/>
</dbReference>
<proteinExistence type="predicted"/>
<keyword evidence="3" id="KW-1185">Reference proteome</keyword>
<sequence length="115" mass="12869">MGQKNSIPGCFPKNSRYFQPLSAVLNIMGNYHAWDCDCHQSFACPNGEPSMPPSLAEFLVPQKANLDSPEILVSPTLPMRHSWEGSVWEPFTDWRDNDFPINKGDEEQEAGGEGE</sequence>
<accession>A0A8H4LYP0</accession>
<organism evidence="2 3">
    <name type="scientific">Ophiocordyceps sinensis</name>
    <dbReference type="NCBI Taxonomy" id="72228"/>
    <lineage>
        <taxon>Eukaryota</taxon>
        <taxon>Fungi</taxon>
        <taxon>Dikarya</taxon>
        <taxon>Ascomycota</taxon>
        <taxon>Pezizomycotina</taxon>
        <taxon>Sordariomycetes</taxon>
        <taxon>Hypocreomycetidae</taxon>
        <taxon>Hypocreales</taxon>
        <taxon>Ophiocordycipitaceae</taxon>
        <taxon>Ophiocordyceps</taxon>
    </lineage>
</organism>
<evidence type="ECO:0000256" key="1">
    <source>
        <dbReference type="SAM" id="MobiDB-lite"/>
    </source>
</evidence>
<dbReference type="OrthoDB" id="10377016at2759"/>
<gene>
    <name evidence="2" type="ORF">G6O67_004461</name>
</gene>
<protein>
    <submittedName>
        <fullName evidence="2">Uncharacterized protein</fullName>
    </submittedName>
</protein>
<feature type="compositionally biased region" description="Acidic residues" evidence="1">
    <location>
        <begin position="106"/>
        <end position="115"/>
    </location>
</feature>
<reference evidence="2 3" key="1">
    <citation type="journal article" date="2020" name="Genome Biol. Evol.">
        <title>A new high-quality draft genome assembly of the Chinese cordyceps Ophiocordyceps sinensis.</title>
        <authorList>
            <person name="Shu R."/>
            <person name="Zhang J."/>
            <person name="Meng Q."/>
            <person name="Zhang H."/>
            <person name="Zhou G."/>
            <person name="Li M."/>
            <person name="Wu P."/>
            <person name="Zhao Y."/>
            <person name="Chen C."/>
            <person name="Qin Q."/>
        </authorList>
    </citation>
    <scope>NUCLEOTIDE SEQUENCE [LARGE SCALE GENOMIC DNA]</scope>
    <source>
        <strain evidence="2 3">IOZ07</strain>
    </source>
</reference>
<evidence type="ECO:0000313" key="3">
    <source>
        <dbReference type="Proteomes" id="UP000557566"/>
    </source>
</evidence>
<comment type="caution">
    <text evidence="2">The sequence shown here is derived from an EMBL/GenBank/DDBJ whole genome shotgun (WGS) entry which is preliminary data.</text>
</comment>